<dbReference type="PANTHER" id="PTHR42804:SF1">
    <property type="entry name" value="ALDEHYDE DEHYDROGENASE-RELATED"/>
    <property type="match status" value="1"/>
</dbReference>
<keyword evidence="2" id="KW-0560">Oxidoreductase</keyword>
<comment type="caution">
    <text evidence="4">The sequence shown here is derived from an EMBL/GenBank/DDBJ whole genome shotgun (WGS) entry which is preliminary data.</text>
</comment>
<organism evidence="4 5">
    <name type="scientific">Gammaproteobacteria bacterium LSUCC0057</name>
    <dbReference type="NCBI Taxonomy" id="2559237"/>
    <lineage>
        <taxon>Bacteria</taxon>
        <taxon>Pseudomonadati</taxon>
        <taxon>Pseudomonadota</taxon>
        <taxon>Gammaproteobacteria</taxon>
        <taxon>Cellvibrionales</taxon>
        <taxon>Porticoccaceae</taxon>
        <taxon>SAR92 clade</taxon>
    </lineage>
</organism>
<dbReference type="OrthoDB" id="5887723at2"/>
<evidence type="ECO:0000313" key="4">
    <source>
        <dbReference type="EMBL" id="TFH67331.1"/>
    </source>
</evidence>
<dbReference type="PANTHER" id="PTHR42804">
    <property type="entry name" value="ALDEHYDE DEHYDROGENASE"/>
    <property type="match status" value="1"/>
</dbReference>
<evidence type="ECO:0000259" key="3">
    <source>
        <dbReference type="Pfam" id="PF00171"/>
    </source>
</evidence>
<sequence>MSNTDKFYINGEWLAPLPGSGELAVENPATEQQVATLAMGTALDVDRAVSAARAAFASYALQSVDERIALFERILAAYAERAEQMAVAISTEMGAPISFASAAQAACGQGHLMTTLAALKEFAFNRQLGRAEVVREPIGVCGFITPWNWPINQIACKVAPALAAGCTMVLKPSEIAPLSALVWAEVMDAAAVPAGVFNLVNGDGVNVGAALAGHPDVDMVSFTGSTRGGVAVAKAAADTVKRVAQELGGKSPNIIFADADLPSAAKQAVFSMMENTGQSCNAPSRLLVEQSVYDQVVALLAEAVAKVQVGDPAQPGRHIGPLSSRMQFDKVQGLIQVGIDEGARLLAGGTGRPEGFAQGYYCKPTIFVDANNSMTIAREEIFGPVLVVMPFADEAEAITLANDTPYGLAAYLQSSDPERQRRVARQLRAGMVRINGAGHDFTSPFGGYKQSGNGREWGEYGLEDFLETKAISGLS</sequence>
<dbReference type="InterPro" id="IPR015590">
    <property type="entry name" value="Aldehyde_DH_dom"/>
</dbReference>
<dbReference type="Gene3D" id="3.40.309.10">
    <property type="entry name" value="Aldehyde Dehydrogenase, Chain A, domain 2"/>
    <property type="match status" value="1"/>
</dbReference>
<dbReference type="InterPro" id="IPR016163">
    <property type="entry name" value="Ald_DH_C"/>
</dbReference>
<feature type="domain" description="Aldehyde dehydrogenase" evidence="3">
    <location>
        <begin position="21"/>
        <end position="471"/>
    </location>
</feature>
<comment type="similarity">
    <text evidence="1">Belongs to the aldehyde dehydrogenase family.</text>
</comment>
<protein>
    <submittedName>
        <fullName evidence="4">Aldehyde dehydrogenase family protein</fullName>
    </submittedName>
</protein>
<accession>A0A4Y8UGR9</accession>
<dbReference type="InterPro" id="IPR016161">
    <property type="entry name" value="Ald_DH/histidinol_DH"/>
</dbReference>
<evidence type="ECO:0000313" key="5">
    <source>
        <dbReference type="Proteomes" id="UP000298133"/>
    </source>
</evidence>
<dbReference type="FunFam" id="3.40.309.10:FF:000012">
    <property type="entry name" value="Betaine aldehyde dehydrogenase"/>
    <property type="match status" value="1"/>
</dbReference>
<dbReference type="FunFam" id="3.40.605.10:FF:000007">
    <property type="entry name" value="NAD/NADP-dependent betaine aldehyde dehydrogenase"/>
    <property type="match status" value="1"/>
</dbReference>
<dbReference type="Proteomes" id="UP000298133">
    <property type="component" value="Unassembled WGS sequence"/>
</dbReference>
<reference evidence="4 5" key="1">
    <citation type="submission" date="2019-03" db="EMBL/GenBank/DDBJ databases">
        <title>Draft genome of Gammaproteobacteria bacterium LSUCC0057, a member of the SAR92 clade.</title>
        <authorList>
            <person name="Lanclos V.C."/>
            <person name="Doiron C."/>
            <person name="Henson M.W."/>
            <person name="Thrash J.C."/>
        </authorList>
    </citation>
    <scope>NUCLEOTIDE SEQUENCE [LARGE SCALE GENOMIC DNA]</scope>
    <source>
        <strain evidence="4 5">LSUCC0057</strain>
    </source>
</reference>
<dbReference type="EMBL" id="SPIA01000003">
    <property type="protein sequence ID" value="TFH67331.1"/>
    <property type="molecule type" value="Genomic_DNA"/>
</dbReference>
<dbReference type="Gene3D" id="3.40.605.10">
    <property type="entry name" value="Aldehyde Dehydrogenase, Chain A, domain 1"/>
    <property type="match status" value="1"/>
</dbReference>
<dbReference type="GO" id="GO:0016620">
    <property type="term" value="F:oxidoreductase activity, acting on the aldehyde or oxo group of donors, NAD or NADP as acceptor"/>
    <property type="evidence" value="ECO:0007669"/>
    <property type="project" value="InterPro"/>
</dbReference>
<evidence type="ECO:0000256" key="2">
    <source>
        <dbReference type="ARBA" id="ARBA00023002"/>
    </source>
</evidence>
<gene>
    <name evidence="4" type="ORF">E3W66_07485</name>
</gene>
<dbReference type="Pfam" id="PF00171">
    <property type="entry name" value="Aldedh"/>
    <property type="match status" value="1"/>
</dbReference>
<keyword evidence="5" id="KW-1185">Reference proteome</keyword>
<dbReference type="CDD" id="cd07138">
    <property type="entry name" value="ALDH_CddD_SSP0762"/>
    <property type="match status" value="1"/>
</dbReference>
<proteinExistence type="inferred from homology"/>
<dbReference type="SUPFAM" id="SSF53720">
    <property type="entry name" value="ALDH-like"/>
    <property type="match status" value="1"/>
</dbReference>
<evidence type="ECO:0000256" key="1">
    <source>
        <dbReference type="ARBA" id="ARBA00009986"/>
    </source>
</evidence>
<dbReference type="InterPro" id="IPR016162">
    <property type="entry name" value="Ald_DH_N"/>
</dbReference>
<name>A0A4Y8UGR9_9GAMM</name>
<dbReference type="AlphaFoldDB" id="A0A4Y8UGR9"/>